<dbReference type="Proteomes" id="UP001589608">
    <property type="component" value="Unassembled WGS sequence"/>
</dbReference>
<evidence type="ECO:0000256" key="1">
    <source>
        <dbReference type="ARBA" id="ARBA00008791"/>
    </source>
</evidence>
<feature type="domain" description="UspA" evidence="2">
    <location>
        <begin position="17"/>
        <end position="154"/>
    </location>
</feature>
<comment type="caution">
    <text evidence="3">The sequence shown here is derived from an EMBL/GenBank/DDBJ whole genome shotgun (WGS) entry which is preliminary data.</text>
</comment>
<dbReference type="Gene3D" id="3.40.50.620">
    <property type="entry name" value="HUPs"/>
    <property type="match status" value="2"/>
</dbReference>
<keyword evidence="4" id="KW-1185">Reference proteome</keyword>
<dbReference type="InterPro" id="IPR014729">
    <property type="entry name" value="Rossmann-like_a/b/a_fold"/>
</dbReference>
<dbReference type="Pfam" id="PF00582">
    <property type="entry name" value="Usp"/>
    <property type="match status" value="2"/>
</dbReference>
<evidence type="ECO:0000313" key="3">
    <source>
        <dbReference type="EMBL" id="MFB9449445.1"/>
    </source>
</evidence>
<feature type="domain" description="UspA" evidence="2">
    <location>
        <begin position="166"/>
        <end position="303"/>
    </location>
</feature>
<dbReference type="RefSeq" id="WP_223094392.1">
    <property type="nucleotide sequence ID" value="NZ_JBHMCA010000067.1"/>
</dbReference>
<dbReference type="PANTHER" id="PTHR46553">
    <property type="entry name" value="ADENINE NUCLEOTIDE ALPHA HYDROLASES-LIKE SUPERFAMILY PROTEIN"/>
    <property type="match status" value="1"/>
</dbReference>
<protein>
    <submittedName>
        <fullName evidence="3">Universal stress protein</fullName>
    </submittedName>
</protein>
<reference evidence="3 4" key="1">
    <citation type="submission" date="2024-09" db="EMBL/GenBank/DDBJ databases">
        <authorList>
            <person name="Sun Q."/>
            <person name="Mori K."/>
        </authorList>
    </citation>
    <scope>NUCLEOTIDE SEQUENCE [LARGE SCALE GENOMIC DNA]</scope>
    <source>
        <strain evidence="3 4">JCM 3307</strain>
    </source>
</reference>
<evidence type="ECO:0000313" key="4">
    <source>
        <dbReference type="Proteomes" id="UP001589608"/>
    </source>
</evidence>
<name>A0ABV5MKP8_9ACTN</name>
<dbReference type="PRINTS" id="PR01438">
    <property type="entry name" value="UNVRSLSTRESS"/>
</dbReference>
<gene>
    <name evidence="3" type="ORF">ACFFTR_40745</name>
</gene>
<comment type="similarity">
    <text evidence="1">Belongs to the universal stress protein A family.</text>
</comment>
<proteinExistence type="inferred from homology"/>
<dbReference type="SUPFAM" id="SSF52402">
    <property type="entry name" value="Adenine nucleotide alpha hydrolases-like"/>
    <property type="match status" value="2"/>
</dbReference>
<dbReference type="EMBL" id="JBHMCA010000067">
    <property type="protein sequence ID" value="MFB9449445.1"/>
    <property type="molecule type" value="Genomic_DNA"/>
</dbReference>
<accession>A0ABV5MKP8</accession>
<dbReference type="InterPro" id="IPR006016">
    <property type="entry name" value="UspA"/>
</dbReference>
<evidence type="ECO:0000259" key="2">
    <source>
        <dbReference type="Pfam" id="PF00582"/>
    </source>
</evidence>
<dbReference type="InterPro" id="IPR006015">
    <property type="entry name" value="Universal_stress_UspA"/>
</dbReference>
<organism evidence="3 4">
    <name type="scientific">Dactylosporangium vinaceum</name>
    <dbReference type="NCBI Taxonomy" id="53362"/>
    <lineage>
        <taxon>Bacteria</taxon>
        <taxon>Bacillati</taxon>
        <taxon>Actinomycetota</taxon>
        <taxon>Actinomycetes</taxon>
        <taxon>Micromonosporales</taxon>
        <taxon>Micromonosporaceae</taxon>
        <taxon>Dactylosporangium</taxon>
    </lineage>
</organism>
<dbReference type="PANTHER" id="PTHR46553:SF3">
    <property type="entry name" value="ADENINE NUCLEOTIDE ALPHA HYDROLASES-LIKE SUPERFAMILY PROTEIN"/>
    <property type="match status" value="1"/>
</dbReference>
<sequence length="303" mass="31469">MEPARQRGGLRVNSDPTVVVGVDGSPSSLAAVAWAAADAARRRCRLEVVHAYIWPTVYAPVPGPVLSPYEDGVREAAERALTDAAEHARTVSPGLAVRTDLRLQGPSAALVEASRHAVTVVVGNRGHGGFTSLLLGSVGAALAAHAACPVVIVRHDVRPLSAEAGRVLVGVDGSHDAELALRFAFEQASYRGVGLTAALAYQWPASSGPGDMLPLPYDQDDLREDEQRALAESMAGWAGRYPDVDVRHTPVQGRPAAVLTALSAGAELLVVGSRGRGGFTGLLLGSVSQAAIRHAACPVAVVR</sequence>